<feature type="coiled-coil region" evidence="1">
    <location>
        <begin position="638"/>
        <end position="686"/>
    </location>
</feature>
<feature type="transmembrane region" description="Helical" evidence="2">
    <location>
        <begin position="469"/>
        <end position="487"/>
    </location>
</feature>
<evidence type="ECO:0000313" key="4">
    <source>
        <dbReference type="EMBL" id="MFC3210443.1"/>
    </source>
</evidence>
<feature type="domain" description="YhaN AAA" evidence="3">
    <location>
        <begin position="1"/>
        <end position="201"/>
    </location>
</feature>
<dbReference type="InterPro" id="IPR038734">
    <property type="entry name" value="YhaN_AAA"/>
</dbReference>
<dbReference type="Proteomes" id="UP001595625">
    <property type="component" value="Unassembled WGS sequence"/>
</dbReference>
<gene>
    <name evidence="4" type="ORF">ACFOEJ_05050</name>
</gene>
<feature type="coiled-coil region" evidence="1">
    <location>
        <begin position="500"/>
        <end position="548"/>
    </location>
</feature>
<dbReference type="PANTHER" id="PTHR41259">
    <property type="entry name" value="DOUBLE-STRAND BREAK REPAIR RAD50 ATPASE, PUTATIVE-RELATED"/>
    <property type="match status" value="1"/>
</dbReference>
<organism evidence="4 5">
    <name type="scientific">Planomicrobium okeanokoites</name>
    <name type="common">Planococcus okeanokoites</name>
    <name type="synonym">Flavobacterium okeanokoites</name>
    <dbReference type="NCBI Taxonomy" id="244"/>
    <lineage>
        <taxon>Bacteria</taxon>
        <taxon>Bacillati</taxon>
        <taxon>Bacillota</taxon>
        <taxon>Bacilli</taxon>
        <taxon>Bacillales</taxon>
        <taxon>Caryophanaceae</taxon>
        <taxon>Planomicrobium</taxon>
    </lineage>
</organism>
<comment type="caution">
    <text evidence="4">The sequence shown here is derived from an EMBL/GenBank/DDBJ whole genome shotgun (WGS) entry which is preliminary data.</text>
</comment>
<evidence type="ECO:0000256" key="1">
    <source>
        <dbReference type="SAM" id="Coils"/>
    </source>
</evidence>
<protein>
    <submittedName>
        <fullName evidence="4">AAA family ATPase</fullName>
    </submittedName>
</protein>
<keyword evidence="2" id="KW-0812">Transmembrane</keyword>
<keyword evidence="1" id="KW-0175">Coiled coil</keyword>
<feature type="transmembrane region" description="Helical" evidence="2">
    <location>
        <begin position="444"/>
        <end position="463"/>
    </location>
</feature>
<evidence type="ECO:0000256" key="2">
    <source>
        <dbReference type="SAM" id="Phobius"/>
    </source>
</evidence>
<keyword evidence="2" id="KW-0472">Membrane</keyword>
<evidence type="ECO:0000259" key="3">
    <source>
        <dbReference type="Pfam" id="PF13514"/>
    </source>
</evidence>
<name>A0ABV7KLU6_PLAOK</name>
<dbReference type="Pfam" id="PF13514">
    <property type="entry name" value="AAA_27"/>
    <property type="match status" value="1"/>
</dbReference>
<keyword evidence="5" id="KW-1185">Reference proteome</keyword>
<dbReference type="SUPFAM" id="SSF52540">
    <property type="entry name" value="P-loop containing nucleoside triphosphate hydrolases"/>
    <property type="match status" value="1"/>
</dbReference>
<feature type="coiled-coil region" evidence="1">
    <location>
        <begin position="376"/>
        <end position="410"/>
    </location>
</feature>
<dbReference type="RefSeq" id="WP_165850186.1">
    <property type="nucleotide sequence ID" value="NZ_JBHRUJ010000006.1"/>
</dbReference>
<accession>A0ABV7KLU6</accession>
<dbReference type="InterPro" id="IPR027417">
    <property type="entry name" value="P-loop_NTPase"/>
</dbReference>
<keyword evidence="2" id="KW-1133">Transmembrane helix</keyword>
<reference evidence="5" key="1">
    <citation type="journal article" date="2019" name="Int. J. Syst. Evol. Microbiol.">
        <title>The Global Catalogue of Microorganisms (GCM) 10K type strain sequencing project: providing services to taxonomists for standard genome sequencing and annotation.</title>
        <authorList>
            <consortium name="The Broad Institute Genomics Platform"/>
            <consortium name="The Broad Institute Genome Sequencing Center for Infectious Disease"/>
            <person name="Wu L."/>
            <person name="Ma J."/>
        </authorList>
    </citation>
    <scope>NUCLEOTIDE SEQUENCE [LARGE SCALE GENOMIC DNA]</scope>
    <source>
        <strain evidence="5">CCM 320</strain>
    </source>
</reference>
<sequence length="946" mass="107918">MKIEKLMIYGFGKHENLALDVNEELAVFYGNNEAGKTTIQQFIIQILFGFPSRNQAESRYEPKAGGKYGGQLYLNDSQYGKVIVERVKGKAAGDVTVYFEDGSRGAETELKKILRDYDRASFDAIFSFSIHELQGLDKMTEEQLSRTLLASGTTGVDSITKMESELEKDMGELFKKGGRNPRMNLLIEQLRNDERELKEHRGQADLYGPFVERMDGLDSSLKGLMERENSISELLSIITKRQQAAPIAERKRQLEEQLASLSIDFFPADGSRRMDRLSERISDASAKMKQAEKELAALPEIETAGTSGDALAEMLEKESQWLRFLSQYRNMEEEAEKLKYELGGQLGLAGMALNEALTFDTSLINEEKLRNLAVEADREEENSRFRERDLQEEKQKLIEAEKEMSYLESIAPTPEQVETAAKWPENALKLAEAKAMKRLGAEPANQLFPLILAAIGAAGVLAGFLSDNILVAIIAFAAVAAGVMLFMKTRQKPVSMDEDLEEVIKRFSGKEAEMESLQHRIAEHDRKVEETLRIISKADQKIEELTTNRDVQPAKKEFTAFIENIGITSSASSSIVIELFQTVRKVQELHSKLQRIEEFLKNAEIEKADWIRAAAAATGKNVQAGEMYTVLRAESKKFNEVNDRNQRHSEKREALKEDVERQAGYLQELEKEKDELLKESGAANMEQFYQFHLEWLHKKELEQEFGLVSSQWRAIGAAEPEEGETGNSLKEHMNELERELSEIRKERNQILNERAELQQKVNHLLTNQDYELKLQKYEEKKAEFNKLAFRWSVDKAIIEAIRSTMAELKEKSLPAVLSKACEYFGRLTGNSYIAMEIHPDGHFEAVRKDNIRFRISELSQATKEQAYLALRLSLAVSMQKSHPFPIIMDDPFVHFDRLRLQQVINLIKELQTDHQFIYFTCHEDMCQAWPEAQVIDVANTGRSVYL</sequence>
<dbReference type="Gene3D" id="3.40.50.300">
    <property type="entry name" value="P-loop containing nucleotide triphosphate hydrolases"/>
    <property type="match status" value="2"/>
</dbReference>
<feature type="coiled-coil region" evidence="1">
    <location>
        <begin position="726"/>
        <end position="787"/>
    </location>
</feature>
<dbReference type="EMBL" id="JBHRUJ010000006">
    <property type="protein sequence ID" value="MFC3210443.1"/>
    <property type="molecule type" value="Genomic_DNA"/>
</dbReference>
<evidence type="ECO:0000313" key="5">
    <source>
        <dbReference type="Proteomes" id="UP001595625"/>
    </source>
</evidence>
<proteinExistence type="predicted"/>
<dbReference type="PANTHER" id="PTHR41259:SF1">
    <property type="entry name" value="DOUBLE-STRAND BREAK REPAIR RAD50 ATPASE, PUTATIVE-RELATED"/>
    <property type="match status" value="1"/>
</dbReference>